<feature type="transmembrane region" description="Helical" evidence="3">
    <location>
        <begin position="133"/>
        <end position="154"/>
    </location>
</feature>
<dbReference type="CDD" id="cd07385">
    <property type="entry name" value="MPP_YkuE_C"/>
    <property type="match status" value="1"/>
</dbReference>
<dbReference type="InterPro" id="IPR004843">
    <property type="entry name" value="Calcineurin-like_PHP"/>
</dbReference>
<feature type="transmembrane region" description="Helical" evidence="3">
    <location>
        <begin position="5"/>
        <end position="24"/>
    </location>
</feature>
<organism evidence="5 6">
    <name type="scientific">Flammeovirga aprica JL-4</name>
    <dbReference type="NCBI Taxonomy" id="694437"/>
    <lineage>
        <taxon>Bacteria</taxon>
        <taxon>Pseudomonadati</taxon>
        <taxon>Bacteroidota</taxon>
        <taxon>Cytophagia</taxon>
        <taxon>Cytophagales</taxon>
        <taxon>Flammeovirgaceae</taxon>
        <taxon>Flammeovirga</taxon>
    </lineage>
</organism>
<evidence type="ECO:0000313" key="5">
    <source>
        <dbReference type="EMBL" id="NME69239.1"/>
    </source>
</evidence>
<dbReference type="Proteomes" id="UP000576082">
    <property type="component" value="Unassembled WGS sequence"/>
</dbReference>
<dbReference type="AlphaFoldDB" id="A0A7X9XA29"/>
<dbReference type="GO" id="GO:0046872">
    <property type="term" value="F:metal ion binding"/>
    <property type="evidence" value="ECO:0007669"/>
    <property type="project" value="UniProtKB-KW"/>
</dbReference>
<evidence type="ECO:0000313" key="6">
    <source>
        <dbReference type="Proteomes" id="UP000576082"/>
    </source>
</evidence>
<dbReference type="PANTHER" id="PTHR31302">
    <property type="entry name" value="TRANSMEMBRANE PROTEIN WITH METALLOPHOSPHOESTERASE DOMAIN-RELATED"/>
    <property type="match status" value="1"/>
</dbReference>
<gene>
    <name evidence="5" type="ORF">HHU12_14785</name>
</gene>
<sequence length="425" mass="47735">MNSRILIFLGVAFAFLLAIDLYAFKGIRLITENSKTIYKQLSTVLFWLESVGIYMAIGWMVFNMDKFRDPAFTNTIFTINAFILMSLATKLVFNIFHGADDLAFLGNKLVHFFNNGSATATNSNGTPISRTKFLTLLGAGLATVPLGAFAYGLTKGRFNFRVIRKSLSYPNLPDAFDGLKVIHISDIHIGSFPKGHESVAKAVKMINDRKPDVIFFTGDLVNNYASETDGWVDVFKQLKAKKGMYSILGNHDYGDYVQWNSSAEKKANLDLVKQRNRDMGFDLLLNENRTLEIDGEKIGIVGVENWGLRPFPQLGDINKANQGLEGVPFKILLSHDPSHWDAQVLEHKDMDLTLAGHTHGMQFGIEIPGLKWSPVQYKYPRWAGLYEKGKQKLYVNRGFGYHAYAGRIGMDPEITEITLRKEATV</sequence>
<evidence type="ECO:0000256" key="2">
    <source>
        <dbReference type="ARBA" id="ARBA00022801"/>
    </source>
</evidence>
<name>A0A7X9XA29_9BACT</name>
<dbReference type="GO" id="GO:0009245">
    <property type="term" value="P:lipid A biosynthetic process"/>
    <property type="evidence" value="ECO:0007669"/>
    <property type="project" value="TreeGrafter"/>
</dbReference>
<feature type="transmembrane region" description="Helical" evidence="3">
    <location>
        <begin position="44"/>
        <end position="62"/>
    </location>
</feature>
<evidence type="ECO:0000256" key="1">
    <source>
        <dbReference type="ARBA" id="ARBA00022723"/>
    </source>
</evidence>
<dbReference type="SUPFAM" id="SSF56300">
    <property type="entry name" value="Metallo-dependent phosphatases"/>
    <property type="match status" value="1"/>
</dbReference>
<dbReference type="GO" id="GO:0016020">
    <property type="term" value="C:membrane"/>
    <property type="evidence" value="ECO:0007669"/>
    <property type="project" value="GOC"/>
</dbReference>
<dbReference type="InterPro" id="IPR051158">
    <property type="entry name" value="Metallophosphoesterase_sf"/>
</dbReference>
<accession>A0A7X9XA29</accession>
<evidence type="ECO:0000259" key="4">
    <source>
        <dbReference type="Pfam" id="PF00149"/>
    </source>
</evidence>
<evidence type="ECO:0000256" key="3">
    <source>
        <dbReference type="SAM" id="Phobius"/>
    </source>
</evidence>
<keyword evidence="3" id="KW-1133">Transmembrane helix</keyword>
<keyword evidence="3" id="KW-0812">Transmembrane</keyword>
<dbReference type="Pfam" id="PF00149">
    <property type="entry name" value="Metallophos"/>
    <property type="match status" value="1"/>
</dbReference>
<dbReference type="GO" id="GO:0008758">
    <property type="term" value="F:UDP-2,3-diacylglucosamine hydrolase activity"/>
    <property type="evidence" value="ECO:0007669"/>
    <property type="project" value="TreeGrafter"/>
</dbReference>
<dbReference type="EMBL" id="JABANE010000037">
    <property type="protein sequence ID" value="NME69239.1"/>
    <property type="molecule type" value="Genomic_DNA"/>
</dbReference>
<keyword evidence="1" id="KW-0479">Metal-binding</keyword>
<reference evidence="5 6" key="1">
    <citation type="submission" date="2020-04" db="EMBL/GenBank/DDBJ databases">
        <title>Flammeovirga sp. SR4, a novel species isolated from seawater.</title>
        <authorList>
            <person name="Wang X."/>
        </authorList>
    </citation>
    <scope>NUCLEOTIDE SEQUENCE [LARGE SCALE GENOMIC DNA]</scope>
    <source>
        <strain evidence="5 6">ATCC 23126</strain>
    </source>
</reference>
<feature type="domain" description="Calcineurin-like phosphoesterase" evidence="4">
    <location>
        <begin position="179"/>
        <end position="360"/>
    </location>
</feature>
<feature type="transmembrane region" description="Helical" evidence="3">
    <location>
        <begin position="74"/>
        <end position="96"/>
    </location>
</feature>
<keyword evidence="3" id="KW-0472">Membrane</keyword>
<dbReference type="PANTHER" id="PTHR31302:SF31">
    <property type="entry name" value="PHOSPHODIESTERASE YAEI"/>
    <property type="match status" value="1"/>
</dbReference>
<dbReference type="Gene3D" id="3.60.21.10">
    <property type="match status" value="1"/>
</dbReference>
<keyword evidence="2" id="KW-0378">Hydrolase</keyword>
<proteinExistence type="predicted"/>
<comment type="caution">
    <text evidence="5">The sequence shown here is derived from an EMBL/GenBank/DDBJ whole genome shotgun (WGS) entry which is preliminary data.</text>
</comment>
<keyword evidence="6" id="KW-1185">Reference proteome</keyword>
<protein>
    <submittedName>
        <fullName evidence="5">Metallophosphoesterase</fullName>
    </submittedName>
</protein>
<dbReference type="InterPro" id="IPR029052">
    <property type="entry name" value="Metallo-depent_PP-like"/>
</dbReference>
<dbReference type="RefSeq" id="WP_169657521.1">
    <property type="nucleotide sequence ID" value="NZ_JABANE010000037.1"/>
</dbReference>